<sequence length="104" mass="11625">MIDKAIAKLTEEMMKTDDPAIRAIEEHLTKRCTSIAVAEKLLDPEKTLKGALDAMRTEAKKRIINGVGVIPPDEGFRIVEGYFGISEIKETKQEQDNINVLDLI</sequence>
<proteinExistence type="predicted"/>
<evidence type="ECO:0000313" key="1">
    <source>
        <dbReference type="EMBL" id="DAF99598.1"/>
    </source>
</evidence>
<organism evidence="1">
    <name type="scientific">Siphoviridae sp. ctkKt3</name>
    <dbReference type="NCBI Taxonomy" id="2825642"/>
    <lineage>
        <taxon>Viruses</taxon>
        <taxon>Duplodnaviria</taxon>
        <taxon>Heunggongvirae</taxon>
        <taxon>Uroviricota</taxon>
        <taxon>Caudoviricetes</taxon>
    </lineage>
</organism>
<dbReference type="EMBL" id="BK016169">
    <property type="protein sequence ID" value="DAF99598.1"/>
    <property type="molecule type" value="Genomic_DNA"/>
</dbReference>
<name>A0A8S5UZ26_9CAUD</name>
<protein>
    <submittedName>
        <fullName evidence="1">PcfK-like protein</fullName>
    </submittedName>
</protein>
<reference evidence="1" key="1">
    <citation type="journal article" date="2021" name="Proc. Natl. Acad. Sci. U.S.A.">
        <title>A Catalog of Tens of Thousands of Viruses from Human Metagenomes Reveals Hidden Associations with Chronic Diseases.</title>
        <authorList>
            <person name="Tisza M.J."/>
            <person name="Buck C.B."/>
        </authorList>
    </citation>
    <scope>NUCLEOTIDE SEQUENCE</scope>
    <source>
        <strain evidence="1">CtkKt3</strain>
    </source>
</reference>
<accession>A0A8S5UZ26</accession>